<name>A0A1G7V5W0_9GAMM</name>
<dbReference type="Pfam" id="PF20434">
    <property type="entry name" value="BD-FAE"/>
    <property type="match status" value="1"/>
</dbReference>
<dbReference type="PROSITE" id="PS51257">
    <property type="entry name" value="PROKAR_LIPOPROTEIN"/>
    <property type="match status" value="1"/>
</dbReference>
<dbReference type="AlphaFoldDB" id="A0A1G7V5W0"/>
<evidence type="ECO:0000313" key="4">
    <source>
        <dbReference type="Proteomes" id="UP000198641"/>
    </source>
</evidence>
<dbReference type="InterPro" id="IPR029058">
    <property type="entry name" value="AB_hydrolase_fold"/>
</dbReference>
<keyword evidence="1 3" id="KW-0378">Hydrolase</keyword>
<dbReference type="Proteomes" id="UP000198641">
    <property type="component" value="Unassembled WGS sequence"/>
</dbReference>
<protein>
    <submittedName>
        <fullName evidence="3">Alpha/beta hydrolase fold</fullName>
    </submittedName>
</protein>
<organism evidence="3 4">
    <name type="scientific">Onishia taeanensis</name>
    <dbReference type="NCBI Taxonomy" id="284577"/>
    <lineage>
        <taxon>Bacteria</taxon>
        <taxon>Pseudomonadati</taxon>
        <taxon>Pseudomonadota</taxon>
        <taxon>Gammaproteobacteria</taxon>
        <taxon>Oceanospirillales</taxon>
        <taxon>Halomonadaceae</taxon>
        <taxon>Onishia</taxon>
    </lineage>
</organism>
<dbReference type="Gene3D" id="3.40.50.1820">
    <property type="entry name" value="alpha/beta hydrolase"/>
    <property type="match status" value="1"/>
</dbReference>
<sequence>MHVASRLSRRLATSLLLLLPTLLIAGCTTLPLGLDETSADHDTRRLDALTYTPKDWPTPLQADVYLPDTADDAGLRPAALVVHGGGWQRRERADMDAIAKRLAQRGYVAVNIDYRFAPTYRFPAQLHDLQQAMHWINHHAERWRIDTDRIIGVGYSSGAHLVSLLAVMNARNPLDSPYGGPETRLAGVLAGGTPTDLSRFDDGRLLNDFIGGPQAEYPDRYRQASPLRQLDDSAPPFFLFHGNLDGLVPIEQANVFQTALDERGIGNTLYRLRWRGHYTTFLTAGPAIEAGLDFLDRQLAPAPVTAQSASGIMTTPPNR</sequence>
<evidence type="ECO:0000256" key="1">
    <source>
        <dbReference type="ARBA" id="ARBA00022801"/>
    </source>
</evidence>
<accession>A0A1G7V5W0</accession>
<dbReference type="InterPro" id="IPR050300">
    <property type="entry name" value="GDXG_lipolytic_enzyme"/>
</dbReference>
<dbReference type="GO" id="GO:0016787">
    <property type="term" value="F:hydrolase activity"/>
    <property type="evidence" value="ECO:0007669"/>
    <property type="project" value="UniProtKB-KW"/>
</dbReference>
<feature type="domain" description="BD-FAE-like" evidence="2">
    <location>
        <begin position="63"/>
        <end position="260"/>
    </location>
</feature>
<proteinExistence type="predicted"/>
<dbReference type="RefSeq" id="WP_092528710.1">
    <property type="nucleotide sequence ID" value="NZ_FNCI01000019.1"/>
</dbReference>
<dbReference type="InterPro" id="IPR049492">
    <property type="entry name" value="BD-FAE-like_dom"/>
</dbReference>
<dbReference type="SUPFAM" id="SSF53474">
    <property type="entry name" value="alpha/beta-Hydrolases"/>
    <property type="match status" value="1"/>
</dbReference>
<reference evidence="3 4" key="1">
    <citation type="submission" date="2016-10" db="EMBL/GenBank/DDBJ databases">
        <authorList>
            <person name="de Groot N.N."/>
        </authorList>
    </citation>
    <scope>NUCLEOTIDE SEQUENCE [LARGE SCALE GENOMIC DNA]</scope>
    <source>
        <strain evidence="3 4">BH539</strain>
    </source>
</reference>
<gene>
    <name evidence="3" type="ORF">SAMN05216571_11922</name>
</gene>
<evidence type="ECO:0000313" key="3">
    <source>
        <dbReference type="EMBL" id="SDG55275.1"/>
    </source>
</evidence>
<keyword evidence="4" id="KW-1185">Reference proteome</keyword>
<dbReference type="PANTHER" id="PTHR48081:SF13">
    <property type="entry name" value="ALPHA_BETA HYDROLASE"/>
    <property type="match status" value="1"/>
</dbReference>
<dbReference type="OrthoDB" id="9771666at2"/>
<dbReference type="PANTHER" id="PTHR48081">
    <property type="entry name" value="AB HYDROLASE SUPERFAMILY PROTEIN C4A8.06C"/>
    <property type="match status" value="1"/>
</dbReference>
<dbReference type="EMBL" id="FNCI01000019">
    <property type="protein sequence ID" value="SDG55275.1"/>
    <property type="molecule type" value="Genomic_DNA"/>
</dbReference>
<dbReference type="STRING" id="284577.SAMN05216571_11922"/>
<evidence type="ECO:0000259" key="2">
    <source>
        <dbReference type="Pfam" id="PF20434"/>
    </source>
</evidence>